<name>A0AA88E5F1_FICCA</name>
<dbReference type="AlphaFoldDB" id="A0AA88E5F1"/>
<proteinExistence type="predicted"/>
<dbReference type="EMBL" id="BTGU01000590">
    <property type="protein sequence ID" value="GMN68304.1"/>
    <property type="molecule type" value="Genomic_DNA"/>
</dbReference>
<evidence type="ECO:0000313" key="2">
    <source>
        <dbReference type="EMBL" id="GMN68304.1"/>
    </source>
</evidence>
<sequence>MDLMRMIVIFLSTLQRVIWWSKDVLTRIHCRGGCSWRRRRAQGAGDHEIRGNLNRDYDFFSILLSLEVIFIVEITITL</sequence>
<evidence type="ECO:0000313" key="3">
    <source>
        <dbReference type="Proteomes" id="UP001187192"/>
    </source>
</evidence>
<reference evidence="2" key="1">
    <citation type="submission" date="2023-07" db="EMBL/GenBank/DDBJ databases">
        <title>draft genome sequence of fig (Ficus carica).</title>
        <authorList>
            <person name="Takahashi T."/>
            <person name="Nishimura K."/>
        </authorList>
    </citation>
    <scope>NUCLEOTIDE SEQUENCE</scope>
</reference>
<keyword evidence="3" id="KW-1185">Reference proteome</keyword>
<gene>
    <name evidence="2" type="ORF">TIFTF001_037362</name>
</gene>
<organism evidence="2 3">
    <name type="scientific">Ficus carica</name>
    <name type="common">Common fig</name>
    <dbReference type="NCBI Taxonomy" id="3494"/>
    <lineage>
        <taxon>Eukaryota</taxon>
        <taxon>Viridiplantae</taxon>
        <taxon>Streptophyta</taxon>
        <taxon>Embryophyta</taxon>
        <taxon>Tracheophyta</taxon>
        <taxon>Spermatophyta</taxon>
        <taxon>Magnoliopsida</taxon>
        <taxon>eudicotyledons</taxon>
        <taxon>Gunneridae</taxon>
        <taxon>Pentapetalae</taxon>
        <taxon>rosids</taxon>
        <taxon>fabids</taxon>
        <taxon>Rosales</taxon>
        <taxon>Moraceae</taxon>
        <taxon>Ficeae</taxon>
        <taxon>Ficus</taxon>
    </lineage>
</organism>
<evidence type="ECO:0000256" key="1">
    <source>
        <dbReference type="SAM" id="SignalP"/>
    </source>
</evidence>
<dbReference type="Proteomes" id="UP001187192">
    <property type="component" value="Unassembled WGS sequence"/>
</dbReference>
<accession>A0AA88E5F1</accession>
<comment type="caution">
    <text evidence="2">The sequence shown here is derived from an EMBL/GenBank/DDBJ whole genome shotgun (WGS) entry which is preliminary data.</text>
</comment>
<feature type="chain" id="PRO_5041680461" evidence="1">
    <location>
        <begin position="20"/>
        <end position="78"/>
    </location>
</feature>
<keyword evidence="1" id="KW-0732">Signal</keyword>
<feature type="signal peptide" evidence="1">
    <location>
        <begin position="1"/>
        <end position="19"/>
    </location>
</feature>
<protein>
    <submittedName>
        <fullName evidence="2">Uncharacterized protein</fullName>
    </submittedName>
</protein>